<keyword evidence="8" id="KW-0131">Cell cycle</keyword>
<dbReference type="PROSITE" id="PS51779">
    <property type="entry name" value="POTRA"/>
    <property type="match status" value="1"/>
</dbReference>
<dbReference type="PANTHER" id="PTHR35851">
    <property type="entry name" value="CELL DIVISION PROTEIN FTSQ"/>
    <property type="match status" value="1"/>
</dbReference>
<sequence length="295" mass="32570">MRLDRMFSRLGKKQRARSRRARHVLAAKMSAKSGAQEFSRRLGAILLLAGSLATAALVTSIGMDAILGALLYRNQDFTLRRFVIEPTIKIGKGELVGASGVKIGQNLLQMSLDEIRCSIEKIPHVASVRVERHLPDTLFLLVEERRPVALLAPTPSAGMQLAQSMYYIDSRGFVLKPKPGEKLMALPVICGISSDEVVEGELTQHPDVKAALLFLRESLLVAVRDGLDCSKIVLEGPGRFHVTTPRGGKIRFRTTDLSEQFARLNVIFEYAENKGQVVQTVDLTPDRNVPVTFLN</sequence>
<evidence type="ECO:0000256" key="1">
    <source>
        <dbReference type="ARBA" id="ARBA00004370"/>
    </source>
</evidence>
<dbReference type="Gene3D" id="3.10.20.310">
    <property type="entry name" value="membrane protein fhac"/>
    <property type="match status" value="1"/>
</dbReference>
<dbReference type="InterPro" id="IPR013685">
    <property type="entry name" value="POTRA_FtsQ_type"/>
</dbReference>
<accession>A0A0R2RPU7</accession>
<dbReference type="EMBL" id="LIBO01000007">
    <property type="protein sequence ID" value="KRO63115.1"/>
    <property type="molecule type" value="Genomic_DNA"/>
</dbReference>
<keyword evidence="4" id="KW-0132">Cell division</keyword>
<evidence type="ECO:0000259" key="9">
    <source>
        <dbReference type="PROSITE" id="PS51779"/>
    </source>
</evidence>
<evidence type="ECO:0000256" key="6">
    <source>
        <dbReference type="ARBA" id="ARBA00022989"/>
    </source>
</evidence>
<proteinExistence type="predicted"/>
<evidence type="ECO:0000313" key="11">
    <source>
        <dbReference type="Proteomes" id="UP000051269"/>
    </source>
</evidence>
<protein>
    <recommendedName>
        <fullName evidence="9">POTRA domain-containing protein</fullName>
    </recommendedName>
</protein>
<dbReference type="InterPro" id="IPR034746">
    <property type="entry name" value="POTRA"/>
</dbReference>
<dbReference type="Pfam" id="PF08478">
    <property type="entry name" value="POTRA_1"/>
    <property type="match status" value="1"/>
</dbReference>
<evidence type="ECO:0000313" key="10">
    <source>
        <dbReference type="EMBL" id="KRO63115.1"/>
    </source>
</evidence>
<reference evidence="10 11" key="1">
    <citation type="submission" date="2015-10" db="EMBL/GenBank/DDBJ databases">
        <title>Metagenome-Assembled Genomes uncover a global brackish microbiome.</title>
        <authorList>
            <person name="Hugerth L.W."/>
            <person name="Larsson J."/>
            <person name="Alneberg J."/>
            <person name="Lindh M.V."/>
            <person name="Legrand C."/>
            <person name="Pinhassi J."/>
            <person name="Andersson A.F."/>
        </authorList>
    </citation>
    <scope>NUCLEOTIDE SEQUENCE [LARGE SCALE GENOMIC DNA]</scope>
    <source>
        <strain evidence="10">BACL18 MAG-120507-bin52</strain>
    </source>
</reference>
<evidence type="ECO:0000256" key="3">
    <source>
        <dbReference type="ARBA" id="ARBA00022519"/>
    </source>
</evidence>
<comment type="subcellular location">
    <subcellularLocation>
        <location evidence="1">Membrane</location>
    </subcellularLocation>
</comment>
<keyword evidence="2" id="KW-1003">Cell membrane</keyword>
<dbReference type="InterPro" id="IPR026579">
    <property type="entry name" value="FtsQ"/>
</dbReference>
<gene>
    <name evidence="10" type="ORF">ABR82_01575</name>
</gene>
<dbReference type="GO" id="GO:0016020">
    <property type="term" value="C:membrane"/>
    <property type="evidence" value="ECO:0007669"/>
    <property type="project" value="UniProtKB-SubCell"/>
</dbReference>
<organism evidence="10 11">
    <name type="scientific">Verrucomicrobia subdivision 6 bacterium BACL9 MAG-120507-bin52</name>
    <dbReference type="NCBI Taxonomy" id="1655590"/>
    <lineage>
        <taxon>Bacteria</taxon>
        <taxon>Pseudomonadati</taxon>
        <taxon>Verrucomicrobiota</taxon>
        <taxon>Verrucomicrobiia</taxon>
        <taxon>Verrucomicrobiales</taxon>
        <taxon>Verrucomicrobia subdivision 6</taxon>
    </lineage>
</organism>
<comment type="caution">
    <text evidence="10">The sequence shown here is derived from an EMBL/GenBank/DDBJ whole genome shotgun (WGS) entry which is preliminary data.</text>
</comment>
<dbReference type="Proteomes" id="UP000051269">
    <property type="component" value="Unassembled WGS sequence"/>
</dbReference>
<dbReference type="PANTHER" id="PTHR35851:SF1">
    <property type="entry name" value="CELL DIVISION PROTEIN FTSQ"/>
    <property type="match status" value="1"/>
</dbReference>
<dbReference type="InterPro" id="IPR005548">
    <property type="entry name" value="Cell_div_FtsQ/DivIB_C"/>
</dbReference>
<keyword evidence="3" id="KW-0997">Cell inner membrane</keyword>
<feature type="domain" description="POTRA" evidence="9">
    <location>
        <begin position="77"/>
        <end position="145"/>
    </location>
</feature>
<keyword evidence="7" id="KW-0472">Membrane</keyword>
<evidence type="ECO:0000256" key="2">
    <source>
        <dbReference type="ARBA" id="ARBA00022475"/>
    </source>
</evidence>
<dbReference type="GO" id="GO:0090529">
    <property type="term" value="P:cell septum assembly"/>
    <property type="evidence" value="ECO:0007669"/>
    <property type="project" value="InterPro"/>
</dbReference>
<dbReference type="AlphaFoldDB" id="A0A0R2RPU7"/>
<name>A0A0R2RPU7_9BACT</name>
<evidence type="ECO:0000256" key="7">
    <source>
        <dbReference type="ARBA" id="ARBA00023136"/>
    </source>
</evidence>
<evidence type="ECO:0000256" key="8">
    <source>
        <dbReference type="ARBA" id="ARBA00023306"/>
    </source>
</evidence>
<dbReference type="Pfam" id="PF03799">
    <property type="entry name" value="FtsQ_DivIB_C"/>
    <property type="match status" value="1"/>
</dbReference>
<evidence type="ECO:0000256" key="5">
    <source>
        <dbReference type="ARBA" id="ARBA00022692"/>
    </source>
</evidence>
<keyword evidence="6" id="KW-1133">Transmembrane helix</keyword>
<evidence type="ECO:0000256" key="4">
    <source>
        <dbReference type="ARBA" id="ARBA00022618"/>
    </source>
</evidence>
<keyword evidence="5" id="KW-0812">Transmembrane</keyword>